<dbReference type="AlphaFoldDB" id="A0A450SZ48"/>
<dbReference type="EMBL" id="CAADFD010000047">
    <property type="protein sequence ID" value="VFJ59412.1"/>
    <property type="molecule type" value="Genomic_DNA"/>
</dbReference>
<organism evidence="1">
    <name type="scientific">Candidatus Kentrum sp. FW</name>
    <dbReference type="NCBI Taxonomy" id="2126338"/>
    <lineage>
        <taxon>Bacteria</taxon>
        <taxon>Pseudomonadati</taxon>
        <taxon>Pseudomonadota</taxon>
        <taxon>Gammaproteobacteria</taxon>
        <taxon>Candidatus Kentrum</taxon>
    </lineage>
</organism>
<name>A0A450SZ48_9GAMM</name>
<protein>
    <submittedName>
        <fullName evidence="1">Uncharacterized protein</fullName>
    </submittedName>
</protein>
<proteinExistence type="predicted"/>
<accession>A0A450SZ48</accession>
<reference evidence="1" key="1">
    <citation type="submission" date="2019-02" db="EMBL/GenBank/DDBJ databases">
        <authorList>
            <person name="Gruber-Vodicka R. H."/>
            <person name="Seah K. B. B."/>
        </authorList>
    </citation>
    <scope>NUCLEOTIDE SEQUENCE</scope>
    <source>
        <strain evidence="1">BECK_BZ106</strain>
    </source>
</reference>
<gene>
    <name evidence="1" type="ORF">BECKFW1821B_GA0114236_104725</name>
</gene>
<sequence length="48" mass="5437">MAMGLNQERGLDVEMVRERSPWQLEDGIASVYDKTLPRDVGIQFAGQE</sequence>
<evidence type="ECO:0000313" key="1">
    <source>
        <dbReference type="EMBL" id="VFJ59412.1"/>
    </source>
</evidence>